<evidence type="ECO:0000256" key="1">
    <source>
        <dbReference type="ARBA" id="ARBA00004123"/>
    </source>
</evidence>
<dbReference type="SUPFAM" id="SSF46689">
    <property type="entry name" value="Homeodomain-like"/>
    <property type="match status" value="1"/>
</dbReference>
<dbReference type="WBParaSite" id="ASIM_0000759601-mRNA-1">
    <property type="protein sequence ID" value="ASIM_0000759601-mRNA-1"/>
    <property type="gene ID" value="ASIM_0000759601"/>
</dbReference>
<dbReference type="EMBL" id="UYRR01017672">
    <property type="protein sequence ID" value="VDK29036.1"/>
    <property type="molecule type" value="Genomic_DNA"/>
</dbReference>
<sequence>MSSEVRRERRKIDKEMRTTILFLAKAGMNNASIARQMKLPYQTVSRIASTESSQNHAREMLVNATD</sequence>
<protein>
    <submittedName>
        <fullName evidence="4">HTH psq-type domain-containing protein</fullName>
    </submittedName>
</protein>
<name>A0A0M3JIY0_ANISI</name>
<accession>A0A0M3JIY0</accession>
<evidence type="ECO:0000313" key="2">
    <source>
        <dbReference type="EMBL" id="VDK29036.1"/>
    </source>
</evidence>
<comment type="subcellular location">
    <subcellularLocation>
        <location evidence="1">Nucleus</location>
    </subcellularLocation>
</comment>
<organism evidence="4">
    <name type="scientific">Anisakis simplex</name>
    <name type="common">Herring worm</name>
    <dbReference type="NCBI Taxonomy" id="6269"/>
    <lineage>
        <taxon>Eukaryota</taxon>
        <taxon>Metazoa</taxon>
        <taxon>Ecdysozoa</taxon>
        <taxon>Nematoda</taxon>
        <taxon>Chromadorea</taxon>
        <taxon>Rhabditida</taxon>
        <taxon>Spirurina</taxon>
        <taxon>Ascaridomorpha</taxon>
        <taxon>Ascaridoidea</taxon>
        <taxon>Anisakidae</taxon>
        <taxon>Anisakis</taxon>
        <taxon>Anisakis simplex complex</taxon>
    </lineage>
</organism>
<proteinExistence type="predicted"/>
<dbReference type="InterPro" id="IPR036388">
    <property type="entry name" value="WH-like_DNA-bd_sf"/>
</dbReference>
<dbReference type="AlphaFoldDB" id="A0A0M3JIY0"/>
<evidence type="ECO:0000313" key="4">
    <source>
        <dbReference type="WBParaSite" id="ASIM_0000759601-mRNA-1"/>
    </source>
</evidence>
<dbReference type="InterPro" id="IPR009057">
    <property type="entry name" value="Homeodomain-like_sf"/>
</dbReference>
<dbReference type="Proteomes" id="UP000267096">
    <property type="component" value="Unassembled WGS sequence"/>
</dbReference>
<reference evidence="2 3" key="2">
    <citation type="submission" date="2018-11" db="EMBL/GenBank/DDBJ databases">
        <authorList>
            <consortium name="Pathogen Informatics"/>
        </authorList>
    </citation>
    <scope>NUCLEOTIDE SEQUENCE [LARGE SCALE GENOMIC DNA]</scope>
</reference>
<evidence type="ECO:0000313" key="3">
    <source>
        <dbReference type="Proteomes" id="UP000267096"/>
    </source>
</evidence>
<gene>
    <name evidence="2" type="ORF">ASIM_LOCUS7368</name>
</gene>
<dbReference type="Gene3D" id="1.10.10.10">
    <property type="entry name" value="Winged helix-like DNA-binding domain superfamily/Winged helix DNA-binding domain"/>
    <property type="match status" value="1"/>
</dbReference>
<dbReference type="GO" id="GO:0005634">
    <property type="term" value="C:nucleus"/>
    <property type="evidence" value="ECO:0007669"/>
    <property type="project" value="UniProtKB-SubCell"/>
</dbReference>
<keyword evidence="3" id="KW-1185">Reference proteome</keyword>
<reference evidence="4" key="1">
    <citation type="submission" date="2017-02" db="UniProtKB">
        <authorList>
            <consortium name="WormBaseParasite"/>
        </authorList>
    </citation>
    <scope>IDENTIFICATION</scope>
</reference>